<dbReference type="CDD" id="cd08267">
    <property type="entry name" value="MDR1"/>
    <property type="match status" value="1"/>
</dbReference>
<dbReference type="Pfam" id="PF13602">
    <property type="entry name" value="ADH_zinc_N_2"/>
    <property type="match status" value="1"/>
</dbReference>
<dbReference type="SMART" id="SM00829">
    <property type="entry name" value="PKS_ER"/>
    <property type="match status" value="1"/>
</dbReference>
<dbReference type="SUPFAM" id="SSF51735">
    <property type="entry name" value="NAD(P)-binding Rossmann-fold domains"/>
    <property type="match status" value="1"/>
</dbReference>
<dbReference type="KEGG" id="bcom:BAUCODRAFT_40833"/>
<feature type="domain" description="Enoyl reductase (ER)" evidence="1">
    <location>
        <begin position="1"/>
        <end position="342"/>
    </location>
</feature>
<dbReference type="Pfam" id="PF08240">
    <property type="entry name" value="ADH_N"/>
    <property type="match status" value="1"/>
</dbReference>
<organism evidence="2 3">
    <name type="scientific">Baudoinia panamericana (strain UAMH 10762)</name>
    <name type="common">Angels' share fungus</name>
    <name type="synonym">Baudoinia compniacensis (strain UAMH 10762)</name>
    <dbReference type="NCBI Taxonomy" id="717646"/>
    <lineage>
        <taxon>Eukaryota</taxon>
        <taxon>Fungi</taxon>
        <taxon>Dikarya</taxon>
        <taxon>Ascomycota</taxon>
        <taxon>Pezizomycotina</taxon>
        <taxon>Dothideomycetes</taxon>
        <taxon>Dothideomycetidae</taxon>
        <taxon>Mycosphaerellales</taxon>
        <taxon>Teratosphaeriaceae</taxon>
        <taxon>Baudoinia</taxon>
    </lineage>
</organism>
<dbReference type="GO" id="GO:0016491">
    <property type="term" value="F:oxidoreductase activity"/>
    <property type="evidence" value="ECO:0007669"/>
    <property type="project" value="InterPro"/>
</dbReference>
<dbReference type="InterPro" id="IPR036291">
    <property type="entry name" value="NAD(P)-bd_dom_sf"/>
</dbReference>
<evidence type="ECO:0000259" key="1">
    <source>
        <dbReference type="SMART" id="SM00829"/>
    </source>
</evidence>
<dbReference type="SUPFAM" id="SSF50129">
    <property type="entry name" value="GroES-like"/>
    <property type="match status" value="1"/>
</dbReference>
<dbReference type="OrthoDB" id="201656at2759"/>
<name>M2MMC8_BAUPA</name>
<dbReference type="InterPro" id="IPR052733">
    <property type="entry name" value="Chloroplast_QOR"/>
</dbReference>
<dbReference type="InterPro" id="IPR011032">
    <property type="entry name" value="GroES-like_sf"/>
</dbReference>
<dbReference type="InterPro" id="IPR020843">
    <property type="entry name" value="ER"/>
</dbReference>
<feature type="non-terminal residue" evidence="2">
    <location>
        <position position="344"/>
    </location>
</feature>
<keyword evidence="3" id="KW-1185">Reference proteome</keyword>
<dbReference type="eggNOG" id="KOG1198">
    <property type="taxonomic scope" value="Eukaryota"/>
</dbReference>
<dbReference type="Gene3D" id="3.90.180.10">
    <property type="entry name" value="Medium-chain alcohol dehydrogenases, catalytic domain"/>
    <property type="match status" value="1"/>
</dbReference>
<protein>
    <recommendedName>
        <fullName evidence="1">Enoyl reductase (ER) domain-containing protein</fullName>
    </recommendedName>
</protein>
<dbReference type="AlphaFoldDB" id="M2MMC8"/>
<dbReference type="GeneID" id="19114030"/>
<feature type="non-terminal residue" evidence="2">
    <location>
        <position position="1"/>
    </location>
</feature>
<accession>M2MMC8</accession>
<dbReference type="InterPro" id="IPR013154">
    <property type="entry name" value="ADH-like_N"/>
</dbReference>
<dbReference type="PANTHER" id="PTHR44013">
    <property type="entry name" value="ZINC-TYPE ALCOHOL DEHYDROGENASE-LIKE PROTEIN C16A3.02C"/>
    <property type="match status" value="1"/>
</dbReference>
<dbReference type="EMBL" id="KB445553">
    <property type="protein sequence ID" value="EMC97851.1"/>
    <property type="molecule type" value="Genomic_DNA"/>
</dbReference>
<reference evidence="2 3" key="1">
    <citation type="journal article" date="2012" name="PLoS Pathog.">
        <title>Diverse lifestyles and strategies of plant pathogenesis encoded in the genomes of eighteen Dothideomycetes fungi.</title>
        <authorList>
            <person name="Ohm R.A."/>
            <person name="Feau N."/>
            <person name="Henrissat B."/>
            <person name="Schoch C.L."/>
            <person name="Horwitz B.A."/>
            <person name="Barry K.W."/>
            <person name="Condon B.J."/>
            <person name="Copeland A.C."/>
            <person name="Dhillon B."/>
            <person name="Glaser F."/>
            <person name="Hesse C.N."/>
            <person name="Kosti I."/>
            <person name="LaButti K."/>
            <person name="Lindquist E.A."/>
            <person name="Lucas S."/>
            <person name="Salamov A.A."/>
            <person name="Bradshaw R.E."/>
            <person name="Ciuffetti L."/>
            <person name="Hamelin R.C."/>
            <person name="Kema G.H.J."/>
            <person name="Lawrence C."/>
            <person name="Scott J.A."/>
            <person name="Spatafora J.W."/>
            <person name="Turgeon B.G."/>
            <person name="de Wit P.J.G.M."/>
            <person name="Zhong S."/>
            <person name="Goodwin S.B."/>
            <person name="Grigoriev I.V."/>
        </authorList>
    </citation>
    <scope>NUCLEOTIDE SEQUENCE [LARGE SCALE GENOMIC DNA]</scope>
    <source>
        <strain evidence="2 3">UAMH 10762</strain>
    </source>
</reference>
<dbReference type="PANTHER" id="PTHR44013:SF1">
    <property type="entry name" value="ZINC-TYPE ALCOHOL DEHYDROGENASE-LIKE PROTEIN C16A3.02C"/>
    <property type="match status" value="1"/>
</dbReference>
<dbReference type="Proteomes" id="UP000011761">
    <property type="component" value="Unassembled WGS sequence"/>
</dbReference>
<dbReference type="Gene3D" id="3.40.50.720">
    <property type="entry name" value="NAD(P)-binding Rossmann-like Domain"/>
    <property type="match status" value="1"/>
</dbReference>
<dbReference type="RefSeq" id="XP_007674526.1">
    <property type="nucleotide sequence ID" value="XM_007676336.1"/>
</dbReference>
<dbReference type="HOGENOM" id="CLU_026673_3_3_1"/>
<dbReference type="OMA" id="GKYVQVG"/>
<evidence type="ECO:0000313" key="3">
    <source>
        <dbReference type="Proteomes" id="UP000011761"/>
    </source>
</evidence>
<sequence length="344" mass="37429">SIRINKTAPRPPMPRQGVYTLVRVLYASIDPIDYKLPSMSWPVPRLVIGSSPITPGTSFVGQVQETRHPGFKAGDFVWGKHDMSVKHGTCASYTLVAGNKGVVKIPADWNPKRSLEEFAGAGVVAQTALQTLIASGLPLPLQRSSDDQVLDRTIFINGSTGGVGTFAVQMAKRCFRVKHVVVSCSGANSDFVKSLGADEVVDYRTCGANGLSGWLKDWSKTNGRSFDAVIDNVGTEPDLYWNCHHFLTADGKYVQVGGGMDVGSFAMTAKKALWPRILGGGQRAFQFLGTENKPDDLSMIGMWMAEGKVRCVIEDDNRYSLLDVKKAYEKLNSGRVRGKIIVVV</sequence>
<gene>
    <name evidence="2" type="ORF">BAUCODRAFT_40833</name>
</gene>
<proteinExistence type="predicted"/>
<evidence type="ECO:0000313" key="2">
    <source>
        <dbReference type="EMBL" id="EMC97851.1"/>
    </source>
</evidence>
<dbReference type="STRING" id="717646.M2MMC8"/>